<evidence type="ECO:0000313" key="2">
    <source>
        <dbReference type="Proteomes" id="UP000070646"/>
    </source>
</evidence>
<dbReference type="EMBL" id="LRPU01000191">
    <property type="protein sequence ID" value="KXA05846.1"/>
    <property type="molecule type" value="Genomic_DNA"/>
</dbReference>
<sequence length="311" mass="35953">MSNVISKNLNINISKQEIHAPIKTNLNINISKNNEKIINTQELYVKIKNYQVLEFFAKVYPSDDKKTYITVYDSKEIKFISNGLAILDNELIRCEVQEVLNGLYTLELEYPINNKNVDYLIEGNIIKTNTPSGEQPFRIYRTVKNLDTIIVYANHIFFDLQSNFLMDCRYKFATGQQAFEDILNSTLCKHNFTCTSNITERNNAYYIRKNPVEAILTEENSIINLYKGELLRDKFKIVFNDSIGKDNNVIIEYRKNLLGLEKDEDISQVVTRLIPTGLTAKGSIIMLDEVYVDSSLINNYINPVVKEIHYS</sequence>
<accession>A0A133MP81</accession>
<comment type="caution">
    <text evidence="1">The sequence shown here is derived from an EMBL/GenBank/DDBJ whole genome shotgun (WGS) entry which is preliminary data.</text>
</comment>
<dbReference type="RefSeq" id="WP_196489562.1">
    <property type="nucleotide sequence ID" value="NZ_KQ956321.1"/>
</dbReference>
<protein>
    <submittedName>
        <fullName evidence="1">Uncharacterized protein</fullName>
    </submittedName>
</protein>
<evidence type="ECO:0000313" key="1">
    <source>
        <dbReference type="EMBL" id="KXA05846.1"/>
    </source>
</evidence>
<dbReference type="NCBIfam" id="TIGR01665">
    <property type="entry name" value="put_anti_recept"/>
    <property type="match status" value="1"/>
</dbReference>
<feature type="non-terminal residue" evidence="1">
    <location>
        <position position="311"/>
    </location>
</feature>
<proteinExistence type="predicted"/>
<gene>
    <name evidence="1" type="ORF">HMPREF3222_02961</name>
</gene>
<organism evidence="1 2">
    <name type="scientific">Clostridium perfringens</name>
    <dbReference type="NCBI Taxonomy" id="1502"/>
    <lineage>
        <taxon>Bacteria</taxon>
        <taxon>Bacillati</taxon>
        <taxon>Bacillota</taxon>
        <taxon>Clostridia</taxon>
        <taxon>Eubacteriales</taxon>
        <taxon>Clostridiaceae</taxon>
        <taxon>Clostridium</taxon>
    </lineage>
</organism>
<reference evidence="1 2" key="1">
    <citation type="submission" date="2016-01" db="EMBL/GenBank/DDBJ databases">
        <authorList>
            <person name="Oliw E.H."/>
        </authorList>
    </citation>
    <scope>NUCLEOTIDE SEQUENCE [LARGE SCALE GENOMIC DNA]</scope>
    <source>
        <strain evidence="1 2">MJR7757A</strain>
    </source>
</reference>
<name>A0A133MP81_CLOPF</name>
<dbReference type="InterPro" id="IPR007119">
    <property type="entry name" value="Phage_tail_spike_N"/>
</dbReference>
<dbReference type="AlphaFoldDB" id="A0A133MP81"/>
<dbReference type="Proteomes" id="UP000070646">
    <property type="component" value="Unassembled WGS sequence"/>
</dbReference>